<organism evidence="2 3">
    <name type="scientific">Algoriphagus alkaliphilus</name>
    <dbReference type="NCBI Taxonomy" id="279824"/>
    <lineage>
        <taxon>Bacteria</taxon>
        <taxon>Pseudomonadati</taxon>
        <taxon>Bacteroidota</taxon>
        <taxon>Cytophagia</taxon>
        <taxon>Cytophagales</taxon>
        <taxon>Cyclobacteriaceae</taxon>
        <taxon>Algoriphagus</taxon>
    </lineage>
</organism>
<evidence type="ECO:0008006" key="4">
    <source>
        <dbReference type="Google" id="ProtNLM"/>
    </source>
</evidence>
<feature type="transmembrane region" description="Helical" evidence="1">
    <location>
        <begin position="13"/>
        <end position="34"/>
    </location>
</feature>
<dbReference type="OrthoDB" id="189831at2"/>
<accession>A0A1G5WQX3</accession>
<dbReference type="Proteomes" id="UP000198756">
    <property type="component" value="Unassembled WGS sequence"/>
</dbReference>
<dbReference type="InterPro" id="IPR012340">
    <property type="entry name" value="NA-bd_OB-fold"/>
</dbReference>
<evidence type="ECO:0000256" key="1">
    <source>
        <dbReference type="SAM" id="Phobius"/>
    </source>
</evidence>
<proteinExistence type="predicted"/>
<dbReference type="EMBL" id="FMXE01000007">
    <property type="protein sequence ID" value="SDA60513.1"/>
    <property type="molecule type" value="Genomic_DNA"/>
</dbReference>
<dbReference type="RefSeq" id="WP_092729092.1">
    <property type="nucleotide sequence ID" value="NZ_FMXE01000007.1"/>
</dbReference>
<evidence type="ECO:0000313" key="2">
    <source>
        <dbReference type="EMBL" id="SDA60513.1"/>
    </source>
</evidence>
<dbReference type="Gene3D" id="2.40.50.140">
    <property type="entry name" value="Nucleic acid-binding proteins"/>
    <property type="match status" value="1"/>
</dbReference>
<keyword evidence="3" id="KW-1185">Reference proteome</keyword>
<feature type="transmembrane region" description="Helical" evidence="1">
    <location>
        <begin position="86"/>
        <end position="108"/>
    </location>
</feature>
<evidence type="ECO:0000313" key="3">
    <source>
        <dbReference type="Proteomes" id="UP000198756"/>
    </source>
</evidence>
<sequence>MEFLAEMEPSLRALWYIALPTSFIFLLQTIVTFIGSDSPSGINADFDGNLEGVEAPMQLFTLRNLINFLLGFSWTGITFYDAIPNYFILILLSALVGLGFVWVFFFIIKQIQKLAEDNTFRLEQALQKTGTVYFSIPEHRQGVGKIAISVKGSQKELSAISLGDRIETGSAIKVIGVEGSNLLIVEKI</sequence>
<name>A0A1G5WQX3_9BACT</name>
<keyword evidence="1" id="KW-1133">Transmembrane helix</keyword>
<reference evidence="3" key="1">
    <citation type="submission" date="2016-10" db="EMBL/GenBank/DDBJ databases">
        <authorList>
            <person name="Varghese N."/>
            <person name="Submissions S."/>
        </authorList>
    </citation>
    <scope>NUCLEOTIDE SEQUENCE [LARGE SCALE GENOMIC DNA]</scope>
    <source>
        <strain evidence="3">DSM 22703</strain>
    </source>
</reference>
<keyword evidence="1" id="KW-0812">Transmembrane</keyword>
<dbReference type="AlphaFoldDB" id="A0A1G5WQX3"/>
<protein>
    <recommendedName>
        <fullName evidence="4">NfeD-like C-terminal, partner-binding</fullName>
    </recommendedName>
</protein>
<keyword evidence="1" id="KW-0472">Membrane</keyword>
<gene>
    <name evidence="2" type="ORF">SAMN03080617_01254</name>
</gene>
<dbReference type="STRING" id="279824.SAMN03080617_01254"/>